<feature type="compositionally biased region" description="Basic and acidic residues" evidence="1">
    <location>
        <begin position="591"/>
        <end position="604"/>
    </location>
</feature>
<reference evidence="2 3" key="1">
    <citation type="submission" date="2023-04" db="EMBL/GenBank/DDBJ databases">
        <title>Genome of Basidiobolus ranarum AG-B5.</title>
        <authorList>
            <person name="Stajich J.E."/>
            <person name="Carter-House D."/>
            <person name="Gryganskyi A."/>
        </authorList>
    </citation>
    <scope>NUCLEOTIDE SEQUENCE [LARGE SCALE GENOMIC DNA]</scope>
    <source>
        <strain evidence="2 3">AG-B5</strain>
    </source>
</reference>
<accession>A0ABR2W2I9</accession>
<feature type="compositionally biased region" description="Polar residues" evidence="1">
    <location>
        <begin position="625"/>
        <end position="636"/>
    </location>
</feature>
<keyword evidence="3" id="KW-1185">Reference proteome</keyword>
<proteinExistence type="predicted"/>
<feature type="compositionally biased region" description="Polar residues" evidence="1">
    <location>
        <begin position="692"/>
        <end position="702"/>
    </location>
</feature>
<feature type="region of interest" description="Disordered" evidence="1">
    <location>
        <begin position="560"/>
        <end position="646"/>
    </location>
</feature>
<evidence type="ECO:0000313" key="3">
    <source>
        <dbReference type="Proteomes" id="UP001479436"/>
    </source>
</evidence>
<sequence>MSTRLCLLLGPSYLSLSNYYLTTVTQEASVFELVYLLVGTRYIERLFQLFHSQIQCCDMLSNEQHPLFKKSLPELPSSNTSLYSAADLSTKNPKATDSHDSQQVFFTPNSIHSQIGYMGTNDVDYADKHDRVLYTDQQLGRQKRISDLPTFEQLKDKPLPLPPRFPILAKEAIDKVYITANNIHSFAPQVMILSSEDDSYLNYSASLQTPQLRANSDQFQLKGPLPFEFQSSVHTQQPMPLLKRSLTTCSYSYETIDTESLSSTDDSSGTLPSRSWDSFNLPPNYKSTSLYRTNSVSATLSSKSEDLSCKKSRLFSLNWKLESPSKLNRVKNPTSTNSSFSKLKSGKNPFKTLSRVLSSIPSGGGGNTAAQEVIRNLGVTPAQRIETYKRMLYDLQKQQTKIHSWASIVRMRGHQSKFDTHMRTSLVLASSIPEVYRQLRDYNGNCIVTAKHNSVSSIRSKASQPLKQHYVLQSSDLSQTRIMNSTEHKPIRINSTLNIPITTSDSISDWNNLNGLTKLKSSSLKYPHKTILGEGPSEQADDPKGSELKKWDRITNLHTNQEIAKPAGPLPLDQSVTMDLTTGKSNSPCSHAHDIGLHNDKDFTEAQVTSSPRSPIVTGGDLSIENPNKAATNPPQGNRKLLPVPPASKSVFSKARMSSRFSKKTLHDDRSFSNIVNPISSTSPLPRPVFTNVPSDQCSIQDLSKGPNKHRDGMMPSTISSERKIRMPLPPVKE</sequence>
<evidence type="ECO:0000313" key="2">
    <source>
        <dbReference type="EMBL" id="KAK9717939.1"/>
    </source>
</evidence>
<protein>
    <submittedName>
        <fullName evidence="2">Uncharacterized protein</fullName>
    </submittedName>
</protein>
<organism evidence="2 3">
    <name type="scientific">Basidiobolus ranarum</name>
    <dbReference type="NCBI Taxonomy" id="34480"/>
    <lineage>
        <taxon>Eukaryota</taxon>
        <taxon>Fungi</taxon>
        <taxon>Fungi incertae sedis</taxon>
        <taxon>Zoopagomycota</taxon>
        <taxon>Entomophthoromycotina</taxon>
        <taxon>Basidiobolomycetes</taxon>
        <taxon>Basidiobolales</taxon>
        <taxon>Basidiobolaceae</taxon>
        <taxon>Basidiobolus</taxon>
    </lineage>
</organism>
<feature type="region of interest" description="Disordered" evidence="1">
    <location>
        <begin position="686"/>
        <end position="734"/>
    </location>
</feature>
<feature type="compositionally biased region" description="Polar residues" evidence="1">
    <location>
        <begin position="574"/>
        <end position="589"/>
    </location>
</feature>
<evidence type="ECO:0000256" key="1">
    <source>
        <dbReference type="SAM" id="MobiDB-lite"/>
    </source>
</evidence>
<dbReference type="EMBL" id="JASJQH010007117">
    <property type="protein sequence ID" value="KAK9717939.1"/>
    <property type="molecule type" value="Genomic_DNA"/>
</dbReference>
<comment type="caution">
    <text evidence="2">The sequence shown here is derived from an EMBL/GenBank/DDBJ whole genome shotgun (WGS) entry which is preliminary data.</text>
</comment>
<gene>
    <name evidence="2" type="ORF">K7432_005855</name>
</gene>
<dbReference type="Proteomes" id="UP001479436">
    <property type="component" value="Unassembled WGS sequence"/>
</dbReference>
<name>A0ABR2W2I9_9FUNG</name>